<proteinExistence type="predicted"/>
<dbReference type="EMBL" id="GFPF01001728">
    <property type="protein sequence ID" value="MAA12874.1"/>
    <property type="molecule type" value="Transcribed_RNA"/>
</dbReference>
<name>A0A224YFX8_9ACAR</name>
<protein>
    <submittedName>
        <fullName evidence="1">Uncharacterized protein</fullName>
    </submittedName>
</protein>
<sequence>MCNTVVPDVSNYTSCLIVSRKSHPAMDFKRSEVLISRTVGLIRMSAMFATSAANCHNLMIELMLAAVEQKRNYILYNYRRPVNIKRVRMCHYVARFSTAVTSQCASS</sequence>
<dbReference type="AlphaFoldDB" id="A0A224YFX8"/>
<reference evidence="1" key="1">
    <citation type="journal article" date="2017" name="Parasit. Vectors">
        <title>Sialotranscriptomics of Rhipicephalus zambeziensis reveals intricate expression profiles of secretory proteins and suggests tight temporal transcriptional regulation during blood-feeding.</title>
        <authorList>
            <person name="de Castro M.H."/>
            <person name="de Klerk D."/>
            <person name="Pienaar R."/>
            <person name="Rees D.J.G."/>
            <person name="Mans B.J."/>
        </authorList>
    </citation>
    <scope>NUCLEOTIDE SEQUENCE</scope>
    <source>
        <tissue evidence="1">Salivary glands</tissue>
    </source>
</reference>
<organism evidence="1">
    <name type="scientific">Rhipicephalus zambeziensis</name>
    <dbReference type="NCBI Taxonomy" id="60191"/>
    <lineage>
        <taxon>Eukaryota</taxon>
        <taxon>Metazoa</taxon>
        <taxon>Ecdysozoa</taxon>
        <taxon>Arthropoda</taxon>
        <taxon>Chelicerata</taxon>
        <taxon>Arachnida</taxon>
        <taxon>Acari</taxon>
        <taxon>Parasitiformes</taxon>
        <taxon>Ixodida</taxon>
        <taxon>Ixodoidea</taxon>
        <taxon>Ixodidae</taxon>
        <taxon>Rhipicephalinae</taxon>
        <taxon>Rhipicephalus</taxon>
        <taxon>Rhipicephalus</taxon>
    </lineage>
</organism>
<evidence type="ECO:0000313" key="1">
    <source>
        <dbReference type="EMBL" id="MAA12874.1"/>
    </source>
</evidence>
<accession>A0A224YFX8</accession>